<sequence>MDDTGNSLPQYEIEINGEIHNLPEYNQIVPQGDFFVVRLDLSPLLGRPAYFTVPFFPAEFLLDARRLVLSMFSHVRLPLLLQSAADGFAQRVADYTYDAFLNHDFAASRLLPINVRVLSAGNYSLNVVDQLDDVELAVTESLSTFRTVPTTKSSVEALEEVQALESCDQHCCVICLEEYNLSPNHDDDNKSDDHQKALKLPCSHIFHKDCLVLWFQINHLCPLCRYAMPT</sequence>
<dbReference type="SUPFAM" id="SSF57850">
    <property type="entry name" value="RING/U-box"/>
    <property type="match status" value="1"/>
</dbReference>
<feature type="domain" description="RING-type" evidence="7">
    <location>
        <begin position="172"/>
        <end position="225"/>
    </location>
</feature>
<keyword evidence="4 6" id="KW-0863">Zinc-finger</keyword>
<dbReference type="SMART" id="SM00744">
    <property type="entry name" value="RINGv"/>
    <property type="match status" value="1"/>
</dbReference>
<evidence type="ECO:0000256" key="5">
    <source>
        <dbReference type="ARBA" id="ARBA00022833"/>
    </source>
</evidence>
<dbReference type="GO" id="GO:0005737">
    <property type="term" value="C:cytoplasm"/>
    <property type="evidence" value="ECO:0007669"/>
    <property type="project" value="TreeGrafter"/>
</dbReference>
<dbReference type="InterPro" id="IPR013083">
    <property type="entry name" value="Znf_RING/FYVE/PHD"/>
</dbReference>
<evidence type="ECO:0000256" key="4">
    <source>
        <dbReference type="ARBA" id="ARBA00022771"/>
    </source>
</evidence>
<evidence type="ECO:0000313" key="8">
    <source>
        <dbReference type="EMBL" id="GMN45175.1"/>
    </source>
</evidence>
<evidence type="ECO:0000313" key="9">
    <source>
        <dbReference type="Proteomes" id="UP001187192"/>
    </source>
</evidence>
<keyword evidence="5" id="KW-0862">Zinc</keyword>
<evidence type="ECO:0000256" key="2">
    <source>
        <dbReference type="ARBA" id="ARBA00012483"/>
    </source>
</evidence>
<dbReference type="AlphaFoldDB" id="A0AA88D5J3"/>
<dbReference type="Gene3D" id="3.30.40.10">
    <property type="entry name" value="Zinc/RING finger domain, C3HC4 (zinc finger)"/>
    <property type="match status" value="1"/>
</dbReference>
<keyword evidence="9" id="KW-1185">Reference proteome</keyword>
<proteinExistence type="predicted"/>
<evidence type="ECO:0000256" key="3">
    <source>
        <dbReference type="ARBA" id="ARBA00022723"/>
    </source>
</evidence>
<comment type="caution">
    <text evidence="8">The sequence shown here is derived from an EMBL/GenBank/DDBJ whole genome shotgun (WGS) entry which is preliminary data.</text>
</comment>
<dbReference type="PANTHER" id="PTHR15710:SF196">
    <property type="entry name" value="F6A14.12 PROTEIN-RELATED"/>
    <property type="match status" value="1"/>
</dbReference>
<evidence type="ECO:0000256" key="1">
    <source>
        <dbReference type="ARBA" id="ARBA00000900"/>
    </source>
</evidence>
<dbReference type="Pfam" id="PF13639">
    <property type="entry name" value="zf-RING_2"/>
    <property type="match status" value="1"/>
</dbReference>
<dbReference type="EC" id="2.3.2.27" evidence="2"/>
<reference evidence="8" key="1">
    <citation type="submission" date="2023-07" db="EMBL/GenBank/DDBJ databases">
        <title>draft genome sequence of fig (Ficus carica).</title>
        <authorList>
            <person name="Takahashi T."/>
            <person name="Nishimura K."/>
        </authorList>
    </citation>
    <scope>NUCLEOTIDE SEQUENCE</scope>
</reference>
<accession>A0AA88D5J3</accession>
<comment type="catalytic activity">
    <reaction evidence="1">
        <text>S-ubiquitinyl-[E2 ubiquitin-conjugating enzyme]-L-cysteine + [acceptor protein]-L-lysine = [E2 ubiquitin-conjugating enzyme]-L-cysteine + N(6)-ubiquitinyl-[acceptor protein]-L-lysine.</text>
        <dbReference type="EC" id="2.3.2.27"/>
    </reaction>
</comment>
<dbReference type="GO" id="GO:0016567">
    <property type="term" value="P:protein ubiquitination"/>
    <property type="evidence" value="ECO:0007669"/>
    <property type="project" value="TreeGrafter"/>
</dbReference>
<evidence type="ECO:0000256" key="6">
    <source>
        <dbReference type="PROSITE-ProRule" id="PRU00175"/>
    </source>
</evidence>
<dbReference type="GO" id="GO:0061630">
    <property type="term" value="F:ubiquitin protein ligase activity"/>
    <property type="evidence" value="ECO:0007669"/>
    <property type="project" value="UniProtKB-EC"/>
</dbReference>
<gene>
    <name evidence="8" type="ORF">TIFTF001_014375</name>
</gene>
<dbReference type="PROSITE" id="PS50089">
    <property type="entry name" value="ZF_RING_2"/>
    <property type="match status" value="1"/>
</dbReference>
<organism evidence="8 9">
    <name type="scientific">Ficus carica</name>
    <name type="common">Common fig</name>
    <dbReference type="NCBI Taxonomy" id="3494"/>
    <lineage>
        <taxon>Eukaryota</taxon>
        <taxon>Viridiplantae</taxon>
        <taxon>Streptophyta</taxon>
        <taxon>Embryophyta</taxon>
        <taxon>Tracheophyta</taxon>
        <taxon>Spermatophyta</taxon>
        <taxon>Magnoliopsida</taxon>
        <taxon>eudicotyledons</taxon>
        <taxon>Gunneridae</taxon>
        <taxon>Pentapetalae</taxon>
        <taxon>rosids</taxon>
        <taxon>fabids</taxon>
        <taxon>Rosales</taxon>
        <taxon>Moraceae</taxon>
        <taxon>Ficeae</taxon>
        <taxon>Ficus</taxon>
    </lineage>
</organism>
<dbReference type="SMART" id="SM00184">
    <property type="entry name" value="RING"/>
    <property type="match status" value="1"/>
</dbReference>
<dbReference type="PANTHER" id="PTHR15710">
    <property type="entry name" value="E3 UBIQUITIN-PROTEIN LIGASE PRAJA"/>
    <property type="match status" value="1"/>
</dbReference>
<dbReference type="InterPro" id="IPR001841">
    <property type="entry name" value="Znf_RING"/>
</dbReference>
<dbReference type="EMBL" id="BTGU01000020">
    <property type="protein sequence ID" value="GMN45175.1"/>
    <property type="molecule type" value="Genomic_DNA"/>
</dbReference>
<dbReference type="GO" id="GO:0008270">
    <property type="term" value="F:zinc ion binding"/>
    <property type="evidence" value="ECO:0007669"/>
    <property type="project" value="UniProtKB-KW"/>
</dbReference>
<keyword evidence="3" id="KW-0479">Metal-binding</keyword>
<name>A0AA88D5J3_FICCA</name>
<dbReference type="Proteomes" id="UP001187192">
    <property type="component" value="Unassembled WGS sequence"/>
</dbReference>
<evidence type="ECO:0000259" key="7">
    <source>
        <dbReference type="PROSITE" id="PS50089"/>
    </source>
</evidence>
<protein>
    <recommendedName>
        <fullName evidence="2">RING-type E3 ubiquitin transferase</fullName>
        <ecNumber evidence="2">2.3.2.27</ecNumber>
    </recommendedName>
</protein>
<dbReference type="InterPro" id="IPR011016">
    <property type="entry name" value="Znf_RING-CH"/>
</dbReference>